<dbReference type="SMART" id="SM00128">
    <property type="entry name" value="IPPc"/>
    <property type="match status" value="1"/>
</dbReference>
<evidence type="ECO:0000256" key="1">
    <source>
        <dbReference type="ARBA" id="ARBA00004496"/>
    </source>
</evidence>
<dbReference type="Pfam" id="PF22669">
    <property type="entry name" value="Exo_endo_phos2"/>
    <property type="match status" value="1"/>
</dbReference>
<dbReference type="AlphaFoldDB" id="A0A232LXC5"/>
<sequence length="1179" mass="132865">MSDLRVLCRDYPRRAIALVTREYALIFQHTASLVDTGNSQSHSLIDKQRCLLEFSRISSVDLQDYRLLGEAQGTLGLITLNKDVFLCVVTTSSRAATVKPGETILRIDNVEFHCLNRADYASWPEHEAAPRAAHEDLNYGAIFEGRDAVTDHPFSGLKKLLSDGSFYYSLDFNLTDRLQTRPNESATIDIDSLDEDLLWNSYMIGPLLLFRSQLAIHDRRKLDSSRILTSVIRGFTGTLTIPASVPLLPKVRSNLPSTLTIVSRLSSRRAGTRFNSRGLDDDGNVANFVETETVLWCSPGISFSYTQIRGSVPVFWEQPAGLLPGQQKIEITRSSEATQYAFDKHLESLELKYGAVHIINLLCETKPGEAELSARFREHLANSLRLKDDAQLAGRHLMRSTEFDFHAETRGPLGYEGSTQIRPRIEHSLFGFAYFLSENDPEAANSSGERSNREIPTVILQQEGVFRTNCLDCLDRTNLVQTIISSMALDLFFSQYGGMLTQDFQMRHSSLWADNGDALSKIYAGTGALKTSFTRHGKMSLAGAFADARKSATRLYVNTFADKERQHTLDLLLGRLTNQDSVHLYDPVNDMVTAELDRRIADYTSTRKVRIWVGTFNLNGRCENVDLSPWIFPPQEAQYEDPVIVAIAFQEIVELSPQQIMSTDPTPRIIWEAAVKKCLNSYSDRRGTPNYVLLRSGQLVGTALSIFVKEDVLGDIKNVEGSTGLSGMAGNKGGCAIRFEYSNTRLCFVTAHLAAGFANYDERNRDYSTISQGLRFQKNRTIEDHDTIIWLGDFNYRIGLGDQRVREFVRQKQYDILYENDQLNLQMIAGRTFPFYSEGVIRFPPTYKYNIGTDDYDTSEKARIPAWCDRVLWKGSNLKQKKYEMACLRFSDHRPVWASFECMISIVDEQMKGALREALFNESHREVNRLTPSKTGDDEDADSMIYRPIAPGYPSASSDSHKWWLDEGMRAQVRSQIKPPTKGEIPNIHQISNPFSPNEEPDWIQPQFSNARSKPSVGRLNPLPTQVEQATEVNEGSHGATRSNIEGLLKVSEDSRLLRPQIPKKPISLSAQQAAGKNDSPLSRSPTSASRYSPIHKADWNPVPSDGADEYSKQFPHNDDHRNVEGLKNPIMMSQTEQSQALPAPRRSQSAMKRVPANNLLDDEFDGAIENWRPLTPRR</sequence>
<proteinExistence type="inferred from homology"/>
<dbReference type="InterPro" id="IPR002013">
    <property type="entry name" value="SAC_dom"/>
</dbReference>
<keyword evidence="12" id="KW-1185">Reference proteome</keyword>
<keyword evidence="5" id="KW-0813">Transport</keyword>
<dbReference type="InterPro" id="IPR000300">
    <property type="entry name" value="IPPc"/>
</dbReference>
<evidence type="ECO:0000313" key="12">
    <source>
        <dbReference type="Proteomes" id="UP000243515"/>
    </source>
</evidence>
<evidence type="ECO:0000259" key="10">
    <source>
        <dbReference type="PROSITE" id="PS50275"/>
    </source>
</evidence>
<dbReference type="EC" id="3.1.3.36" evidence="4"/>
<feature type="compositionally biased region" description="Polar residues" evidence="9">
    <location>
        <begin position="1069"/>
        <end position="1091"/>
    </location>
</feature>
<protein>
    <recommendedName>
        <fullName evidence="4">phosphoinositide 5-phosphatase</fullName>
        <ecNumber evidence="4">3.1.3.36</ecNumber>
    </recommendedName>
</protein>
<evidence type="ECO:0000256" key="5">
    <source>
        <dbReference type="ARBA" id="ARBA00022448"/>
    </source>
</evidence>
<keyword evidence="8" id="KW-0653">Protein transport</keyword>
<evidence type="ECO:0000256" key="6">
    <source>
        <dbReference type="ARBA" id="ARBA00022490"/>
    </source>
</evidence>
<dbReference type="GO" id="GO:0015031">
    <property type="term" value="P:protein transport"/>
    <property type="evidence" value="ECO:0007669"/>
    <property type="project" value="UniProtKB-KW"/>
</dbReference>
<evidence type="ECO:0000256" key="3">
    <source>
        <dbReference type="ARBA" id="ARBA00009678"/>
    </source>
</evidence>
<dbReference type="GO" id="GO:0004439">
    <property type="term" value="F:phosphatidylinositol-4,5-bisphosphate 5-phosphatase activity"/>
    <property type="evidence" value="ECO:0007669"/>
    <property type="project" value="UniProtKB-EC"/>
</dbReference>
<keyword evidence="7" id="KW-0378">Hydrolase</keyword>
<organism evidence="11 12">
    <name type="scientific">Elaphomyces granulatus</name>
    <dbReference type="NCBI Taxonomy" id="519963"/>
    <lineage>
        <taxon>Eukaryota</taxon>
        <taxon>Fungi</taxon>
        <taxon>Dikarya</taxon>
        <taxon>Ascomycota</taxon>
        <taxon>Pezizomycotina</taxon>
        <taxon>Eurotiomycetes</taxon>
        <taxon>Eurotiomycetidae</taxon>
        <taxon>Eurotiales</taxon>
        <taxon>Elaphomycetaceae</taxon>
        <taxon>Elaphomyces</taxon>
    </lineage>
</organism>
<dbReference type="OrthoDB" id="405996at2759"/>
<gene>
    <name evidence="11" type="ORF">Egran_03422</name>
</gene>
<feature type="compositionally biased region" description="Basic and acidic residues" evidence="9">
    <location>
        <begin position="1110"/>
        <end position="1125"/>
    </location>
</feature>
<evidence type="ECO:0000256" key="8">
    <source>
        <dbReference type="ARBA" id="ARBA00022927"/>
    </source>
</evidence>
<dbReference type="Proteomes" id="UP000243515">
    <property type="component" value="Unassembled WGS sequence"/>
</dbReference>
<dbReference type="PANTHER" id="PTHR11200">
    <property type="entry name" value="INOSITOL 5-PHOSPHATASE"/>
    <property type="match status" value="1"/>
</dbReference>
<feature type="compositionally biased region" description="Polar residues" evidence="9">
    <location>
        <begin position="1132"/>
        <end position="1151"/>
    </location>
</feature>
<dbReference type="FunFam" id="3.60.10.10:FF:000029">
    <property type="entry name" value="Inositol polyphosphate 5-phosphatase"/>
    <property type="match status" value="1"/>
</dbReference>
<comment type="similarity">
    <text evidence="2">Belongs to the synaptojanin family.</text>
</comment>
<evidence type="ECO:0000313" key="11">
    <source>
        <dbReference type="EMBL" id="OXV08815.1"/>
    </source>
</evidence>
<evidence type="ECO:0000256" key="2">
    <source>
        <dbReference type="ARBA" id="ARBA00008943"/>
    </source>
</evidence>
<comment type="caution">
    <text evidence="11">The sequence shown here is derived from an EMBL/GenBank/DDBJ whole genome shotgun (WGS) entry which is preliminary data.</text>
</comment>
<name>A0A232LXC5_9EURO</name>
<dbReference type="EMBL" id="NPHW01003873">
    <property type="protein sequence ID" value="OXV08815.1"/>
    <property type="molecule type" value="Genomic_DNA"/>
</dbReference>
<accession>A0A232LXC5</accession>
<dbReference type="GO" id="GO:0005737">
    <property type="term" value="C:cytoplasm"/>
    <property type="evidence" value="ECO:0007669"/>
    <property type="project" value="UniProtKB-SubCell"/>
</dbReference>
<keyword evidence="6" id="KW-0963">Cytoplasm</keyword>
<feature type="region of interest" description="Disordered" evidence="9">
    <location>
        <begin position="1062"/>
        <end position="1179"/>
    </location>
</feature>
<dbReference type="InterPro" id="IPR046985">
    <property type="entry name" value="IP5"/>
</dbReference>
<reference evidence="11 12" key="1">
    <citation type="journal article" date="2015" name="Environ. Microbiol.">
        <title>Metagenome sequence of Elaphomyces granulatus from sporocarp tissue reveals Ascomycota ectomycorrhizal fingerprints of genome expansion and a Proteobacteria-rich microbiome.</title>
        <authorList>
            <person name="Quandt C.A."/>
            <person name="Kohler A."/>
            <person name="Hesse C.N."/>
            <person name="Sharpton T.J."/>
            <person name="Martin F."/>
            <person name="Spatafora J.W."/>
        </authorList>
    </citation>
    <scope>NUCLEOTIDE SEQUENCE [LARGE SCALE GENOMIC DNA]</scope>
    <source>
        <strain evidence="11 12">OSC145934</strain>
    </source>
</reference>
<dbReference type="PANTHER" id="PTHR11200:SF257">
    <property type="entry name" value="PHOSPHOINOSITIDE 5-PHOSPHATASE"/>
    <property type="match status" value="1"/>
</dbReference>
<evidence type="ECO:0000256" key="7">
    <source>
        <dbReference type="ARBA" id="ARBA00022801"/>
    </source>
</evidence>
<comment type="subcellular location">
    <subcellularLocation>
        <location evidence="1">Cytoplasm</location>
    </subcellularLocation>
</comment>
<dbReference type="GO" id="GO:0016020">
    <property type="term" value="C:membrane"/>
    <property type="evidence" value="ECO:0007669"/>
    <property type="project" value="TreeGrafter"/>
</dbReference>
<comment type="similarity">
    <text evidence="3">In the central section; belongs to the inositol 1,4,5-trisphosphate 5-phosphatase family.</text>
</comment>
<dbReference type="GO" id="GO:0046856">
    <property type="term" value="P:phosphatidylinositol dephosphorylation"/>
    <property type="evidence" value="ECO:0007669"/>
    <property type="project" value="InterPro"/>
</dbReference>
<feature type="domain" description="SAC" evidence="10">
    <location>
        <begin position="157"/>
        <end position="525"/>
    </location>
</feature>
<dbReference type="PROSITE" id="PS50275">
    <property type="entry name" value="SAC"/>
    <property type="match status" value="1"/>
</dbReference>
<dbReference type="Pfam" id="PF02383">
    <property type="entry name" value="Syja_N"/>
    <property type="match status" value="1"/>
</dbReference>
<dbReference type="Gene3D" id="3.60.10.10">
    <property type="entry name" value="Endonuclease/exonuclease/phosphatase"/>
    <property type="match status" value="1"/>
</dbReference>
<evidence type="ECO:0000256" key="4">
    <source>
        <dbReference type="ARBA" id="ARBA00013044"/>
    </source>
</evidence>
<dbReference type="InterPro" id="IPR036691">
    <property type="entry name" value="Endo/exonu/phosph_ase_sf"/>
</dbReference>
<dbReference type="GO" id="GO:0043813">
    <property type="term" value="F:phosphatidylinositol-3,5-bisphosphate 5-phosphatase activity"/>
    <property type="evidence" value="ECO:0007669"/>
    <property type="project" value="TreeGrafter"/>
</dbReference>
<dbReference type="SUPFAM" id="SSF56219">
    <property type="entry name" value="DNase I-like"/>
    <property type="match status" value="1"/>
</dbReference>
<evidence type="ECO:0000256" key="9">
    <source>
        <dbReference type="SAM" id="MobiDB-lite"/>
    </source>
</evidence>